<evidence type="ECO:0000256" key="7">
    <source>
        <dbReference type="ARBA" id="ARBA00034808"/>
    </source>
</evidence>
<dbReference type="GO" id="GO:0005524">
    <property type="term" value="F:ATP binding"/>
    <property type="evidence" value="ECO:0007669"/>
    <property type="project" value="UniProtKB-UniRule"/>
</dbReference>
<dbReference type="InterPro" id="IPR014017">
    <property type="entry name" value="DNA_helicase_UvrD-like_C"/>
</dbReference>
<dbReference type="InterPro" id="IPR038726">
    <property type="entry name" value="PDDEXK_AddAB-type"/>
</dbReference>
<evidence type="ECO:0000256" key="10">
    <source>
        <dbReference type="PROSITE-ProRule" id="PRU00560"/>
    </source>
</evidence>
<dbReference type="EC" id="5.6.2.4" evidence="7"/>
<dbReference type="Pfam" id="PF00580">
    <property type="entry name" value="UvrD-helicase"/>
    <property type="match status" value="1"/>
</dbReference>
<organism evidence="13 14">
    <name type="scientific">Archangium violaceum Cb vi76</name>
    <dbReference type="NCBI Taxonomy" id="1406225"/>
    <lineage>
        <taxon>Bacteria</taxon>
        <taxon>Pseudomonadati</taxon>
        <taxon>Myxococcota</taxon>
        <taxon>Myxococcia</taxon>
        <taxon>Myxococcales</taxon>
        <taxon>Cystobacterineae</taxon>
        <taxon>Archangiaceae</taxon>
        <taxon>Archangium</taxon>
    </lineage>
</organism>
<evidence type="ECO:0000256" key="8">
    <source>
        <dbReference type="ARBA" id="ARBA00034923"/>
    </source>
</evidence>
<evidence type="ECO:0000256" key="9">
    <source>
        <dbReference type="ARBA" id="ARBA00048988"/>
    </source>
</evidence>
<keyword evidence="5" id="KW-0413">Isomerase</keyword>
<evidence type="ECO:0000313" key="14">
    <source>
        <dbReference type="Proteomes" id="UP000028547"/>
    </source>
</evidence>
<keyword evidence="4 10" id="KW-0067">ATP-binding</keyword>
<dbReference type="GO" id="GO:0016887">
    <property type="term" value="F:ATP hydrolysis activity"/>
    <property type="evidence" value="ECO:0007669"/>
    <property type="project" value="RHEA"/>
</dbReference>
<evidence type="ECO:0000256" key="5">
    <source>
        <dbReference type="ARBA" id="ARBA00023235"/>
    </source>
</evidence>
<keyword evidence="2 10" id="KW-0378">Hydrolase</keyword>
<feature type="binding site" evidence="10">
    <location>
        <begin position="17"/>
        <end position="24"/>
    </location>
    <ligand>
        <name>ATP</name>
        <dbReference type="ChEBI" id="CHEBI:30616"/>
    </ligand>
</feature>
<comment type="catalytic activity">
    <reaction evidence="6">
        <text>Couples ATP hydrolysis with the unwinding of duplex DNA by translocating in the 3'-5' direction.</text>
        <dbReference type="EC" id="5.6.2.4"/>
    </reaction>
</comment>
<gene>
    <name evidence="13" type="ORF">Q664_29780</name>
</gene>
<accession>A0A084SNY3</accession>
<evidence type="ECO:0000256" key="2">
    <source>
        <dbReference type="ARBA" id="ARBA00022801"/>
    </source>
</evidence>
<dbReference type="Gene3D" id="1.10.486.10">
    <property type="entry name" value="PCRA, domain 4"/>
    <property type="match status" value="1"/>
</dbReference>
<keyword evidence="1 10" id="KW-0547">Nucleotide-binding</keyword>
<evidence type="ECO:0000313" key="13">
    <source>
        <dbReference type="EMBL" id="KFA90168.1"/>
    </source>
</evidence>
<dbReference type="InterPro" id="IPR027417">
    <property type="entry name" value="P-loop_NTPase"/>
</dbReference>
<dbReference type="InterPro" id="IPR014016">
    <property type="entry name" value="UvrD-like_ATP-bd"/>
</dbReference>
<name>A0A084SNY3_9BACT</name>
<dbReference type="Pfam" id="PF13361">
    <property type="entry name" value="UvrD_C"/>
    <property type="match status" value="2"/>
</dbReference>
<evidence type="ECO:0000256" key="1">
    <source>
        <dbReference type="ARBA" id="ARBA00022741"/>
    </source>
</evidence>
<dbReference type="AlphaFoldDB" id="A0A084SNY3"/>
<feature type="domain" description="UvrD-like helicase ATP-binding" evidence="11">
    <location>
        <begin position="1"/>
        <end position="473"/>
    </location>
</feature>
<evidence type="ECO:0000256" key="3">
    <source>
        <dbReference type="ARBA" id="ARBA00022806"/>
    </source>
</evidence>
<dbReference type="EMBL" id="JPMI01000220">
    <property type="protein sequence ID" value="KFA90168.1"/>
    <property type="molecule type" value="Genomic_DNA"/>
</dbReference>
<dbReference type="PROSITE" id="PS51217">
    <property type="entry name" value="UVRD_HELICASE_CTER"/>
    <property type="match status" value="1"/>
</dbReference>
<comment type="caution">
    <text evidence="13">The sequence shown here is derived from an EMBL/GenBank/DDBJ whole genome shotgun (WGS) entry which is preliminary data.</text>
</comment>
<sequence length="1223" mass="134787">MSRPFHLALEKNLALMAGAGAGKTYSLVTMTLHLLAGAREGATPLRPARLCMVTFTDKAAAEMRARVRARLDALVHAEPKVLLEPELRASLERLGQPFPTKDTWRALREELGSASVGTFHSLCGQLLRRAPPGSGVDASFEVLDELEARTLVLDVCERVVLDALEAGDAGVRELCQELTFSGSDFTEGLVSSLSATYGKLREEGLRAAEVRISSAEAMRASFEALVERCRGLCATVSELDTKKGEWRELREKLEAALEGLTPENCFEPERLPSLKAAFLEDGRDVRRLKKEPGNSMKELYWAFFGKSDGSVMRLEDVYAAWRTAPFEDSFRSLLSQVEKRHEEEFARRNALDFTALLVKTRDLLRDLPDYRRQVQERLGALMVDEFQDTNRLQLDLVLLLAEKRDGGPRPVRPEESLVDALPLEPAFLCAVGDRKQSIYEFRGADVSVFKVLSDKIVAEGGVLDFIQGNRRSVAPMLDFFNQAFPGVLKAGEGGARPYEVVYAPEQDDFTPVRKSPLQAPAVERLVLDDEELSTGELRAADAESVAKRLKVMLAPGPEQILVAVSKESEELRPVRGGDVAMLFRTFTHLEVYRQALIRHGIPHRVLRGRGFYGAQEVLDLASLLSLLADPEDALAFAAVLRSPMVGLSDAALFRLAGPEGLSLSAVERGGFSSLEGLPEGERARLERFLTALPSLRRERDRLGVRALLLAAMEVTGYRESLAGTPYAEQASANVEKLLALAGRRDERGTGGCVTFARELQRLANEEPTEAQADLLEAGDPRAVQLLTIHRAKGLEWPVVMVPALGSLRRFTSGRALFERTHGLCLRPWLPDSLEKYRSPRYDEVKDELRRRETAEYRRVLYVALTRARDRLILSGGEERGASDSWWCLLDERLGEEPRLRGLVEDLDVETLPAPPEVDETEDVDPLEQEARVEAALQRVHDTPALATPEVAAVGTEAVQDFMVCPRRYRYVHQLGLRAEGAPWETPPRVSPLYIERDAWGAPALGVSDRVLALLRGVDFRLAGTPPTERRGRLEALVREVGWDLGEDGVEEALATVERFLGTAFARELAAAPVSTVHRALPFVLSLPGEAPAALEGEVDLLWQTPAGEARVVVFKPGKRPPRGVEAHAESLAAVLLAARRLVREDVPVEVGVAFLGEDVPEPEFPAPAVDMQVIAERLREAARGLVEADVQGRWPGREPSVCQTLACGYAGHCHSVALPTSGR</sequence>
<comment type="catalytic activity">
    <reaction evidence="9">
        <text>ATP + H2O = ADP + phosphate + H(+)</text>
        <dbReference type="Rhea" id="RHEA:13065"/>
        <dbReference type="ChEBI" id="CHEBI:15377"/>
        <dbReference type="ChEBI" id="CHEBI:15378"/>
        <dbReference type="ChEBI" id="CHEBI:30616"/>
        <dbReference type="ChEBI" id="CHEBI:43474"/>
        <dbReference type="ChEBI" id="CHEBI:456216"/>
        <dbReference type="EC" id="5.6.2.4"/>
    </reaction>
</comment>
<keyword evidence="3 10" id="KW-0347">Helicase</keyword>
<dbReference type="Proteomes" id="UP000028547">
    <property type="component" value="Unassembled WGS sequence"/>
</dbReference>
<evidence type="ECO:0000256" key="6">
    <source>
        <dbReference type="ARBA" id="ARBA00034617"/>
    </source>
</evidence>
<dbReference type="PANTHER" id="PTHR11070:SF2">
    <property type="entry name" value="ATP-DEPENDENT DNA HELICASE SRS2"/>
    <property type="match status" value="1"/>
</dbReference>
<dbReference type="GO" id="GO:0005829">
    <property type="term" value="C:cytosol"/>
    <property type="evidence" value="ECO:0007669"/>
    <property type="project" value="TreeGrafter"/>
</dbReference>
<dbReference type="GO" id="GO:0003677">
    <property type="term" value="F:DNA binding"/>
    <property type="evidence" value="ECO:0007669"/>
    <property type="project" value="InterPro"/>
</dbReference>
<protein>
    <recommendedName>
        <fullName evidence="7">DNA 3'-5' helicase</fullName>
        <ecNumber evidence="7">5.6.2.4</ecNumber>
    </recommendedName>
    <alternativeName>
        <fullName evidence="8">DNA 3'-5' helicase II</fullName>
    </alternativeName>
</protein>
<feature type="domain" description="UvrD-like helicase C-terminal" evidence="12">
    <location>
        <begin position="516"/>
        <end position="793"/>
    </location>
</feature>
<dbReference type="SUPFAM" id="SSF52540">
    <property type="entry name" value="P-loop containing nucleoside triphosphate hydrolases"/>
    <property type="match status" value="1"/>
</dbReference>
<dbReference type="Gene3D" id="3.40.50.300">
    <property type="entry name" value="P-loop containing nucleotide triphosphate hydrolases"/>
    <property type="match status" value="4"/>
</dbReference>
<evidence type="ECO:0000259" key="12">
    <source>
        <dbReference type="PROSITE" id="PS51217"/>
    </source>
</evidence>
<evidence type="ECO:0000256" key="4">
    <source>
        <dbReference type="ARBA" id="ARBA00022840"/>
    </source>
</evidence>
<reference evidence="13 14" key="1">
    <citation type="submission" date="2014-07" db="EMBL/GenBank/DDBJ databases">
        <title>Draft Genome Sequence of Gephyronic Acid Producer, Cystobacter violaceus Strain Cb vi76.</title>
        <authorList>
            <person name="Stevens D.C."/>
            <person name="Young J."/>
            <person name="Carmichael R."/>
            <person name="Tan J."/>
            <person name="Taylor R.E."/>
        </authorList>
    </citation>
    <scope>NUCLEOTIDE SEQUENCE [LARGE SCALE GENOMIC DNA]</scope>
    <source>
        <strain evidence="13 14">Cb vi76</strain>
    </source>
</reference>
<dbReference type="GO" id="GO:0043138">
    <property type="term" value="F:3'-5' DNA helicase activity"/>
    <property type="evidence" value="ECO:0007669"/>
    <property type="project" value="UniProtKB-EC"/>
</dbReference>
<dbReference type="Pfam" id="PF12705">
    <property type="entry name" value="PDDEXK_1"/>
    <property type="match status" value="1"/>
</dbReference>
<dbReference type="InterPro" id="IPR000212">
    <property type="entry name" value="DNA_helicase_UvrD/REP"/>
</dbReference>
<dbReference type="PANTHER" id="PTHR11070">
    <property type="entry name" value="UVRD / RECB / PCRA DNA HELICASE FAMILY MEMBER"/>
    <property type="match status" value="1"/>
</dbReference>
<proteinExistence type="predicted"/>
<dbReference type="PROSITE" id="PS51198">
    <property type="entry name" value="UVRD_HELICASE_ATP_BIND"/>
    <property type="match status" value="1"/>
</dbReference>
<evidence type="ECO:0000259" key="11">
    <source>
        <dbReference type="PROSITE" id="PS51198"/>
    </source>
</evidence>
<dbReference type="RefSeq" id="WP_043403032.1">
    <property type="nucleotide sequence ID" value="NZ_JPMI01000220.1"/>
</dbReference>
<dbReference type="GO" id="GO:0000725">
    <property type="term" value="P:recombinational repair"/>
    <property type="evidence" value="ECO:0007669"/>
    <property type="project" value="TreeGrafter"/>
</dbReference>